<sequence length="336" mass="36951">MRRRSTIREVASRAGVSYQTVSRVINNSPDVADATREHVLRVIAELDYHPNAQAVSLSRNRTDIVGIIVDTVTSTFFAQTIDGVVKALRRHGRFTLLATVEDATQFDVIDTLQRSRRIDGMVIVLPLANSLSLSRLTPGRVPTVHIDLQYDMDVYGITVNNYRGARLATEHLIDLGHRRIGIITGRHDIPVGQLRLDGYRAALRDHGIPFDPTLIAPGDFSFASGVAGAERLLALDPRPTAIFACNDLMAIGTLHVATRYGLRIPADLSVMGFDDTPEAALACPPLTTMRQPLRAMGEMAADLVCRLIDGEQPEQMRYTVETELVVRFSTGRCPGD</sequence>
<dbReference type="Proteomes" id="UP000000263">
    <property type="component" value="Chromosome"/>
</dbReference>
<dbReference type="Pfam" id="PF00356">
    <property type="entry name" value="LacI"/>
    <property type="match status" value="1"/>
</dbReference>
<dbReference type="EMBL" id="CP000804">
    <property type="protein sequence ID" value="ABU56642.1"/>
    <property type="molecule type" value="Genomic_DNA"/>
</dbReference>
<dbReference type="CDD" id="cd01392">
    <property type="entry name" value="HTH_LacI"/>
    <property type="match status" value="1"/>
</dbReference>
<keyword evidence="2" id="KW-0238">DNA-binding</keyword>
<evidence type="ECO:0000259" key="4">
    <source>
        <dbReference type="PROSITE" id="PS50932"/>
    </source>
</evidence>
<dbReference type="Pfam" id="PF13377">
    <property type="entry name" value="Peripla_BP_3"/>
    <property type="match status" value="1"/>
</dbReference>
<dbReference type="SMART" id="SM00354">
    <property type="entry name" value="HTH_LACI"/>
    <property type="match status" value="1"/>
</dbReference>
<dbReference type="PANTHER" id="PTHR30146">
    <property type="entry name" value="LACI-RELATED TRANSCRIPTIONAL REPRESSOR"/>
    <property type="match status" value="1"/>
</dbReference>
<protein>
    <submittedName>
        <fullName evidence="5">Transcriptional regulator, LacI family</fullName>
        <ecNumber evidence="5">5.1.1.1</ecNumber>
    </submittedName>
</protein>
<dbReference type="PROSITE" id="PS50932">
    <property type="entry name" value="HTH_LACI_2"/>
    <property type="match status" value="1"/>
</dbReference>
<dbReference type="EC" id="5.1.1.1" evidence="5"/>
<reference evidence="5 6" key="1">
    <citation type="submission" date="2007-08" db="EMBL/GenBank/DDBJ databases">
        <title>Complete sequence of Roseiflexus castenholzii DSM 13941.</title>
        <authorList>
            <consortium name="US DOE Joint Genome Institute"/>
            <person name="Copeland A."/>
            <person name="Lucas S."/>
            <person name="Lapidus A."/>
            <person name="Barry K."/>
            <person name="Glavina del Rio T."/>
            <person name="Dalin E."/>
            <person name="Tice H."/>
            <person name="Pitluck S."/>
            <person name="Thompson L.S."/>
            <person name="Brettin T."/>
            <person name="Bruce D."/>
            <person name="Detter J.C."/>
            <person name="Han C."/>
            <person name="Tapia R."/>
            <person name="Schmutz J."/>
            <person name="Larimer F."/>
            <person name="Land M."/>
            <person name="Hauser L."/>
            <person name="Kyrpides N."/>
            <person name="Mikhailova N."/>
            <person name="Bryant D.A."/>
            <person name="Hanada S."/>
            <person name="Tsukatani Y."/>
            <person name="Richardson P."/>
        </authorList>
    </citation>
    <scope>NUCLEOTIDE SEQUENCE [LARGE SCALE GENOMIC DNA]</scope>
    <source>
        <strain evidence="6">DSM 13941 / HLO8</strain>
    </source>
</reference>
<dbReference type="SUPFAM" id="SSF47413">
    <property type="entry name" value="lambda repressor-like DNA-binding domains"/>
    <property type="match status" value="1"/>
</dbReference>
<dbReference type="InterPro" id="IPR000843">
    <property type="entry name" value="HTH_LacI"/>
</dbReference>
<dbReference type="SUPFAM" id="SSF53822">
    <property type="entry name" value="Periplasmic binding protein-like I"/>
    <property type="match status" value="1"/>
</dbReference>
<dbReference type="RefSeq" id="WP_012119073.1">
    <property type="nucleotide sequence ID" value="NC_009767.1"/>
</dbReference>
<dbReference type="InterPro" id="IPR028082">
    <property type="entry name" value="Peripla_BP_I"/>
</dbReference>
<keyword evidence="6" id="KW-1185">Reference proteome</keyword>
<dbReference type="PROSITE" id="PS00356">
    <property type="entry name" value="HTH_LACI_1"/>
    <property type="match status" value="1"/>
</dbReference>
<gene>
    <name evidence="5" type="ordered locus">Rcas_0512</name>
</gene>
<feature type="domain" description="HTH lacI-type" evidence="4">
    <location>
        <begin position="5"/>
        <end position="59"/>
    </location>
</feature>
<keyword evidence="5" id="KW-0413">Isomerase</keyword>
<evidence type="ECO:0000313" key="6">
    <source>
        <dbReference type="Proteomes" id="UP000000263"/>
    </source>
</evidence>
<dbReference type="AlphaFoldDB" id="A7NGP9"/>
<dbReference type="KEGG" id="rca:Rcas_0512"/>
<keyword evidence="1" id="KW-0805">Transcription regulation</keyword>
<evidence type="ECO:0000313" key="5">
    <source>
        <dbReference type="EMBL" id="ABU56642.1"/>
    </source>
</evidence>
<dbReference type="OrthoDB" id="9784962at2"/>
<accession>A7NGP9</accession>
<dbReference type="STRING" id="383372.Rcas_0512"/>
<name>A7NGP9_ROSCS</name>
<dbReference type="PANTHER" id="PTHR30146:SF109">
    <property type="entry name" value="HTH-TYPE TRANSCRIPTIONAL REGULATOR GALS"/>
    <property type="match status" value="1"/>
</dbReference>
<dbReference type="eggNOG" id="COG1609">
    <property type="taxonomic scope" value="Bacteria"/>
</dbReference>
<evidence type="ECO:0000256" key="1">
    <source>
        <dbReference type="ARBA" id="ARBA00023015"/>
    </source>
</evidence>
<evidence type="ECO:0000256" key="3">
    <source>
        <dbReference type="ARBA" id="ARBA00023163"/>
    </source>
</evidence>
<dbReference type="InterPro" id="IPR010982">
    <property type="entry name" value="Lambda_DNA-bd_dom_sf"/>
</dbReference>
<dbReference type="GO" id="GO:0000976">
    <property type="term" value="F:transcription cis-regulatory region binding"/>
    <property type="evidence" value="ECO:0007669"/>
    <property type="project" value="TreeGrafter"/>
</dbReference>
<dbReference type="GO" id="GO:0003700">
    <property type="term" value="F:DNA-binding transcription factor activity"/>
    <property type="evidence" value="ECO:0007669"/>
    <property type="project" value="TreeGrafter"/>
</dbReference>
<proteinExistence type="predicted"/>
<dbReference type="Gene3D" id="1.10.260.40">
    <property type="entry name" value="lambda repressor-like DNA-binding domains"/>
    <property type="match status" value="1"/>
</dbReference>
<keyword evidence="3" id="KW-0804">Transcription</keyword>
<dbReference type="PRINTS" id="PR00036">
    <property type="entry name" value="HTHLACI"/>
</dbReference>
<dbReference type="Gene3D" id="3.40.50.2300">
    <property type="match status" value="2"/>
</dbReference>
<organism evidence="5 6">
    <name type="scientific">Roseiflexus castenholzii (strain DSM 13941 / HLO8)</name>
    <dbReference type="NCBI Taxonomy" id="383372"/>
    <lineage>
        <taxon>Bacteria</taxon>
        <taxon>Bacillati</taxon>
        <taxon>Chloroflexota</taxon>
        <taxon>Chloroflexia</taxon>
        <taxon>Chloroflexales</taxon>
        <taxon>Roseiflexineae</taxon>
        <taxon>Roseiflexaceae</taxon>
        <taxon>Roseiflexus</taxon>
    </lineage>
</organism>
<dbReference type="GO" id="GO:0008784">
    <property type="term" value="F:alanine racemase activity"/>
    <property type="evidence" value="ECO:0007669"/>
    <property type="project" value="UniProtKB-EC"/>
</dbReference>
<evidence type="ECO:0000256" key="2">
    <source>
        <dbReference type="ARBA" id="ARBA00023125"/>
    </source>
</evidence>
<dbReference type="HOGENOM" id="CLU_037628_6_0_0"/>
<dbReference type="InterPro" id="IPR046335">
    <property type="entry name" value="LacI/GalR-like_sensor"/>
</dbReference>
<dbReference type="CDD" id="cd06267">
    <property type="entry name" value="PBP1_LacI_sugar_binding-like"/>
    <property type="match status" value="1"/>
</dbReference>